<proteinExistence type="inferred from homology"/>
<dbReference type="Gene3D" id="3.40.50.720">
    <property type="entry name" value="NAD(P)-binding Rossmann-like Domain"/>
    <property type="match status" value="1"/>
</dbReference>
<keyword evidence="6" id="KW-1185">Reference proteome</keyword>
<dbReference type="PRINTS" id="PR00080">
    <property type="entry name" value="SDRFAMILY"/>
</dbReference>
<comment type="similarity">
    <text evidence="1 4">Belongs to the short-chain dehydrogenases/reductases (SDR) family.</text>
</comment>
<name>A0ABP1BPD7_9BRYO</name>
<evidence type="ECO:0000313" key="5">
    <source>
        <dbReference type="EMBL" id="CAK9877865.1"/>
    </source>
</evidence>
<evidence type="ECO:0000256" key="4">
    <source>
        <dbReference type="RuleBase" id="RU000363"/>
    </source>
</evidence>
<gene>
    <name evidence="5" type="ORF">CSSPJE1EN2_LOCUS19690</name>
</gene>
<dbReference type="PRINTS" id="PR00081">
    <property type="entry name" value="GDHRDH"/>
</dbReference>
<accession>A0ABP1BPD7</accession>
<dbReference type="InterPro" id="IPR002347">
    <property type="entry name" value="SDR_fam"/>
</dbReference>
<dbReference type="InterPro" id="IPR036291">
    <property type="entry name" value="NAD(P)-bd_dom_sf"/>
</dbReference>
<dbReference type="SUPFAM" id="SSF51735">
    <property type="entry name" value="NAD(P)-binding Rossmann-fold domains"/>
    <property type="match status" value="1"/>
</dbReference>
<protein>
    <submittedName>
        <fullName evidence="5">Uncharacterized protein</fullName>
    </submittedName>
</protein>
<keyword evidence="3" id="KW-0560">Oxidoreductase</keyword>
<reference evidence="5" key="1">
    <citation type="submission" date="2024-03" db="EMBL/GenBank/DDBJ databases">
        <authorList>
            <consortium name="ELIXIR-Norway"/>
            <consortium name="Elixir Norway"/>
        </authorList>
    </citation>
    <scope>NUCLEOTIDE SEQUENCE</scope>
</reference>
<evidence type="ECO:0000256" key="2">
    <source>
        <dbReference type="ARBA" id="ARBA00022857"/>
    </source>
</evidence>
<evidence type="ECO:0000313" key="6">
    <source>
        <dbReference type="Proteomes" id="UP001497522"/>
    </source>
</evidence>
<dbReference type="PANTHER" id="PTHR43963">
    <property type="entry name" value="CARBONYL REDUCTASE 1-RELATED"/>
    <property type="match status" value="1"/>
</dbReference>
<keyword evidence="2" id="KW-0521">NADP</keyword>
<evidence type="ECO:0000256" key="3">
    <source>
        <dbReference type="ARBA" id="ARBA00023002"/>
    </source>
</evidence>
<dbReference type="Pfam" id="PF00106">
    <property type="entry name" value="adh_short"/>
    <property type="match status" value="1"/>
</dbReference>
<dbReference type="PROSITE" id="PS00061">
    <property type="entry name" value="ADH_SHORT"/>
    <property type="match status" value="1"/>
</dbReference>
<dbReference type="EMBL" id="OZ023707">
    <property type="protein sequence ID" value="CAK9877865.1"/>
    <property type="molecule type" value="Genomic_DNA"/>
</dbReference>
<dbReference type="Proteomes" id="UP001497522">
    <property type="component" value="Chromosome 6"/>
</dbReference>
<dbReference type="InterPro" id="IPR020904">
    <property type="entry name" value="Sc_DH/Rdtase_CS"/>
</dbReference>
<dbReference type="PANTHER" id="PTHR43963:SF6">
    <property type="entry name" value="CHAIN DEHYDROGENASE FAMILY PROTEIN, PUTATIVE (AFU_ORTHOLOGUE AFUA_3G15350)-RELATED"/>
    <property type="match status" value="1"/>
</dbReference>
<organism evidence="5 6">
    <name type="scientific">Sphagnum jensenii</name>
    <dbReference type="NCBI Taxonomy" id="128206"/>
    <lineage>
        <taxon>Eukaryota</taxon>
        <taxon>Viridiplantae</taxon>
        <taxon>Streptophyta</taxon>
        <taxon>Embryophyta</taxon>
        <taxon>Bryophyta</taxon>
        <taxon>Sphagnophytina</taxon>
        <taxon>Sphagnopsida</taxon>
        <taxon>Sphagnales</taxon>
        <taxon>Sphagnaceae</taxon>
        <taxon>Sphagnum</taxon>
    </lineage>
</organism>
<evidence type="ECO:0000256" key="1">
    <source>
        <dbReference type="ARBA" id="ARBA00006484"/>
    </source>
</evidence>
<sequence length="264" mass="28506">MGQQAEAKWWSKDTVAVVTGANKGIGFEIVRQLAKEGITVVLTARDATRGAEAIESLKKQGFQNVNFHTLDVGSQESIDSLAEWLRTTYGGIDILINNAGILDDPNGVNLEIAKSVLATNYFAVKNVTKTLLPLLRDDTPGGARVIVVASRLGQLKDVANGNHNKGDWPDLTKLGWEAPVETYAVSKIAVIAYVSALHNTLVARHEGEKKINVFSSCPGHVRTDLAPNGIKTVEEGADTPVWLALHSPKEGLGKLYGERTILDF</sequence>